<feature type="region of interest" description="Disordered" evidence="1">
    <location>
        <begin position="46"/>
        <end position="69"/>
    </location>
</feature>
<dbReference type="EMBL" id="CAEZYW010000246">
    <property type="protein sequence ID" value="CAB4753688.1"/>
    <property type="molecule type" value="Genomic_DNA"/>
</dbReference>
<organism evidence="2">
    <name type="scientific">freshwater metagenome</name>
    <dbReference type="NCBI Taxonomy" id="449393"/>
    <lineage>
        <taxon>unclassified sequences</taxon>
        <taxon>metagenomes</taxon>
        <taxon>ecological metagenomes</taxon>
    </lineage>
</organism>
<proteinExistence type="predicted"/>
<dbReference type="AlphaFoldDB" id="A0A6J6U392"/>
<sequence>MPVLAEVLDERSDILGVRHDLRLRADRQAEVRKKLIALAQRADRDPVHLADAVNGEPQTGQPDDRPLEI</sequence>
<evidence type="ECO:0000256" key="1">
    <source>
        <dbReference type="SAM" id="MobiDB-lite"/>
    </source>
</evidence>
<name>A0A6J6U392_9ZZZZ</name>
<reference evidence="2" key="1">
    <citation type="submission" date="2020-05" db="EMBL/GenBank/DDBJ databases">
        <authorList>
            <person name="Chiriac C."/>
            <person name="Salcher M."/>
            <person name="Ghai R."/>
            <person name="Kavagutti S V."/>
        </authorList>
    </citation>
    <scope>NUCLEOTIDE SEQUENCE</scope>
</reference>
<protein>
    <submittedName>
        <fullName evidence="2">Unannotated protein</fullName>
    </submittedName>
</protein>
<evidence type="ECO:0000313" key="2">
    <source>
        <dbReference type="EMBL" id="CAB4753688.1"/>
    </source>
</evidence>
<accession>A0A6J6U392</accession>
<gene>
    <name evidence="2" type="ORF">UFOPK2786_01421</name>
</gene>